<evidence type="ECO:0000313" key="2">
    <source>
        <dbReference type="EMBL" id="SEF41451.1"/>
    </source>
</evidence>
<protein>
    <submittedName>
        <fullName evidence="2">RNA polymerase primary sigma factor</fullName>
    </submittedName>
</protein>
<gene>
    <name evidence="2" type="ORF">SAMN05216537_101273</name>
</gene>
<dbReference type="Gene3D" id="1.10.10.10">
    <property type="entry name" value="Winged helix-like DNA-binding domain superfamily/Winged helix DNA-binding domain"/>
    <property type="match status" value="1"/>
</dbReference>
<proteinExistence type="predicted"/>
<evidence type="ECO:0000313" key="3">
    <source>
        <dbReference type="Proteomes" id="UP000236726"/>
    </source>
</evidence>
<dbReference type="InterPro" id="IPR007624">
    <property type="entry name" value="RNA_pol_sigma70_r3"/>
</dbReference>
<dbReference type="GO" id="GO:0006352">
    <property type="term" value="P:DNA-templated transcription initiation"/>
    <property type="evidence" value="ECO:0007669"/>
    <property type="project" value="InterPro"/>
</dbReference>
<dbReference type="Gene3D" id="1.20.120.1810">
    <property type="match status" value="1"/>
</dbReference>
<organism evidence="2 3">
    <name type="scientific">Lachnospira multipara</name>
    <dbReference type="NCBI Taxonomy" id="28051"/>
    <lineage>
        <taxon>Bacteria</taxon>
        <taxon>Bacillati</taxon>
        <taxon>Bacillota</taxon>
        <taxon>Clostridia</taxon>
        <taxon>Lachnospirales</taxon>
        <taxon>Lachnospiraceae</taxon>
        <taxon>Lachnospira</taxon>
    </lineage>
</organism>
<dbReference type="STRING" id="1410661.GCA_000702205_00185"/>
<dbReference type="Pfam" id="PF04539">
    <property type="entry name" value="Sigma70_r3"/>
    <property type="match status" value="1"/>
</dbReference>
<dbReference type="Proteomes" id="UP000236726">
    <property type="component" value="Unassembled WGS sequence"/>
</dbReference>
<dbReference type="InterPro" id="IPR013324">
    <property type="entry name" value="RNA_pol_sigma_r3/r4-like"/>
</dbReference>
<feature type="domain" description="RNA polymerase sigma-70 region 3" evidence="1">
    <location>
        <begin position="262"/>
        <end position="305"/>
    </location>
</feature>
<dbReference type="SUPFAM" id="SSF88659">
    <property type="entry name" value="Sigma3 and sigma4 domains of RNA polymerase sigma factors"/>
    <property type="match status" value="1"/>
</dbReference>
<dbReference type="RefSeq" id="WP_027430622.1">
    <property type="nucleotide sequence ID" value="NZ_FNUL01000001.1"/>
</dbReference>
<dbReference type="SUPFAM" id="SSF88946">
    <property type="entry name" value="Sigma2 domain of RNA polymerase sigma factors"/>
    <property type="match status" value="1"/>
</dbReference>
<dbReference type="InterPro" id="IPR013325">
    <property type="entry name" value="RNA_pol_sigma_r2"/>
</dbReference>
<dbReference type="GO" id="GO:0003700">
    <property type="term" value="F:DNA-binding transcription factor activity"/>
    <property type="evidence" value="ECO:0007669"/>
    <property type="project" value="InterPro"/>
</dbReference>
<name>A0A1H5RVB3_9FIRM</name>
<dbReference type="EMBL" id="FNUL01000001">
    <property type="protein sequence ID" value="SEF41451.1"/>
    <property type="molecule type" value="Genomic_DNA"/>
</dbReference>
<accession>A0A1H5RVB3</accession>
<evidence type="ECO:0000259" key="1">
    <source>
        <dbReference type="Pfam" id="PF04539"/>
    </source>
</evidence>
<reference evidence="2 3" key="1">
    <citation type="submission" date="2016-10" db="EMBL/GenBank/DDBJ databases">
        <authorList>
            <person name="de Groot N.N."/>
        </authorList>
    </citation>
    <scope>NUCLEOTIDE SEQUENCE [LARGE SCALE GENOMIC DNA]</scope>
    <source>
        <strain evidence="2 3">D15d</strain>
    </source>
</reference>
<sequence length="320" mass="36311">MADNNQAAFMEALNSLKEYAKVNGNIINQDDINSYFKDLSLDETKMGMITGYLLAHNITVSGEEDNQFKEMFKDETKSEESKDDDENVTIQGIDLFSSKEDVDEKDANVAKEIANNLNYEEDEKYLKLYLDDLARIQPLSDTSKAFLLMNIVEDNDKESLAILSESYLEKVIEWITPYRNKGVLASDLVQEANLAMMSYIGEKKWLNNYEWKDKVKEGSTEDLLYVLGEINKAVKSEIEDALDMLLDEEGNANLVTGKILNKVNKVNDFAKGMMEDLGRKPTVKEVAAEMKVSEDEINEAISLSAENIENIDYPKTIKKK</sequence>
<dbReference type="AlphaFoldDB" id="A0A1H5RVB3"/>
<dbReference type="InterPro" id="IPR036388">
    <property type="entry name" value="WH-like_DNA-bd_sf"/>
</dbReference>
<keyword evidence="3" id="KW-1185">Reference proteome</keyword>